<evidence type="ECO:0000313" key="3">
    <source>
        <dbReference type="Proteomes" id="UP000187203"/>
    </source>
</evidence>
<accession>A0A1R3GP71</accession>
<dbReference type="PANTHER" id="PTHR43482:SF1">
    <property type="entry name" value="PROTEIN AST1-RELATED"/>
    <property type="match status" value="1"/>
</dbReference>
<keyword evidence="1" id="KW-1133">Transmembrane helix</keyword>
<evidence type="ECO:0008006" key="4">
    <source>
        <dbReference type="Google" id="ProtNLM"/>
    </source>
</evidence>
<keyword evidence="1" id="KW-0812">Transmembrane</keyword>
<organism evidence="2 3">
    <name type="scientific">Corchorus olitorius</name>
    <dbReference type="NCBI Taxonomy" id="93759"/>
    <lineage>
        <taxon>Eukaryota</taxon>
        <taxon>Viridiplantae</taxon>
        <taxon>Streptophyta</taxon>
        <taxon>Embryophyta</taxon>
        <taxon>Tracheophyta</taxon>
        <taxon>Spermatophyta</taxon>
        <taxon>Magnoliopsida</taxon>
        <taxon>eudicotyledons</taxon>
        <taxon>Gunneridae</taxon>
        <taxon>Pentapetalae</taxon>
        <taxon>rosids</taxon>
        <taxon>malvids</taxon>
        <taxon>Malvales</taxon>
        <taxon>Malvaceae</taxon>
        <taxon>Grewioideae</taxon>
        <taxon>Apeibeae</taxon>
        <taxon>Corchorus</taxon>
    </lineage>
</organism>
<evidence type="ECO:0000256" key="1">
    <source>
        <dbReference type="SAM" id="Phobius"/>
    </source>
</evidence>
<dbReference type="OrthoDB" id="48317at2759"/>
<gene>
    <name evidence="2" type="ORF">COLO4_34031</name>
</gene>
<dbReference type="Proteomes" id="UP000187203">
    <property type="component" value="Unassembled WGS sequence"/>
</dbReference>
<protein>
    <recommendedName>
        <fullName evidence="4">Alcohol dehydrogenase superfamily, zinc-type</fullName>
    </recommendedName>
</protein>
<dbReference type="PANTHER" id="PTHR43482">
    <property type="entry name" value="PROTEIN AST1-RELATED"/>
    <property type="match status" value="1"/>
</dbReference>
<evidence type="ECO:0000313" key="2">
    <source>
        <dbReference type="EMBL" id="OMO59849.1"/>
    </source>
</evidence>
<dbReference type="InterPro" id="IPR052585">
    <property type="entry name" value="Lipid_raft_assoc_Zn_ADH"/>
</dbReference>
<keyword evidence="3" id="KW-1185">Reference proteome</keyword>
<reference evidence="3" key="1">
    <citation type="submission" date="2013-09" db="EMBL/GenBank/DDBJ databases">
        <title>Corchorus olitorius genome sequencing.</title>
        <authorList>
            <person name="Alam M."/>
            <person name="Haque M.S."/>
            <person name="Islam M.S."/>
            <person name="Emdad E.M."/>
            <person name="Islam M.M."/>
            <person name="Ahmed B."/>
            <person name="Halim A."/>
            <person name="Hossen Q.M.M."/>
            <person name="Hossain M.Z."/>
            <person name="Ahmed R."/>
            <person name="Khan M.M."/>
            <person name="Islam R."/>
            <person name="Rashid M.M."/>
            <person name="Khan S.A."/>
            <person name="Rahman M.S."/>
            <person name="Alam M."/>
            <person name="Yahiya A.S."/>
            <person name="Khan M.S."/>
            <person name="Azam M.S."/>
            <person name="Haque T."/>
            <person name="Lashkar M.Z.H."/>
            <person name="Akhand A.I."/>
            <person name="Morshed G."/>
            <person name="Roy S."/>
            <person name="Uddin K.S."/>
            <person name="Rabeya T."/>
            <person name="Hossain A.S."/>
            <person name="Chowdhury A."/>
            <person name="Snigdha A.R."/>
            <person name="Mortoza M.S."/>
            <person name="Matin S.A."/>
            <person name="Hoque S.M.E."/>
            <person name="Islam M.K."/>
            <person name="Roy D.K."/>
            <person name="Haider R."/>
            <person name="Moosa M.M."/>
            <person name="Elias S.M."/>
            <person name="Hasan A.M."/>
            <person name="Jahan S."/>
            <person name="Shafiuddin M."/>
            <person name="Mahmood N."/>
            <person name="Shommy N.S."/>
        </authorList>
    </citation>
    <scope>NUCLEOTIDE SEQUENCE [LARGE SCALE GENOMIC DNA]</scope>
    <source>
        <strain evidence="3">cv. O-4</strain>
    </source>
</reference>
<sequence>MESRRALSCPLGKTLSFPFPLLLKHENEMSSRADPINRLRLLVVGGGGAVGFAAIQLAVAAGCHVTSTCGSQSINRLSAAGAKQAVDSTVEVMNC</sequence>
<feature type="transmembrane region" description="Helical" evidence="1">
    <location>
        <begin position="39"/>
        <end position="59"/>
    </location>
</feature>
<dbReference type="SUPFAM" id="SSF51735">
    <property type="entry name" value="NAD(P)-binding Rossmann-fold domains"/>
    <property type="match status" value="1"/>
</dbReference>
<dbReference type="AlphaFoldDB" id="A0A1R3GP71"/>
<dbReference type="InterPro" id="IPR036291">
    <property type="entry name" value="NAD(P)-bd_dom_sf"/>
</dbReference>
<name>A0A1R3GP71_9ROSI</name>
<dbReference type="Gene3D" id="3.40.50.720">
    <property type="entry name" value="NAD(P)-binding Rossmann-like Domain"/>
    <property type="match status" value="1"/>
</dbReference>
<comment type="caution">
    <text evidence="2">The sequence shown here is derived from an EMBL/GenBank/DDBJ whole genome shotgun (WGS) entry which is preliminary data.</text>
</comment>
<keyword evidence="1" id="KW-0472">Membrane</keyword>
<proteinExistence type="predicted"/>
<dbReference type="EMBL" id="AWUE01022038">
    <property type="protein sequence ID" value="OMO59849.1"/>
    <property type="molecule type" value="Genomic_DNA"/>
</dbReference>
<dbReference type="STRING" id="93759.A0A1R3GP71"/>